<keyword evidence="3" id="KW-1185">Reference proteome</keyword>
<dbReference type="InterPro" id="IPR047675">
    <property type="entry name" value="Putative_zinc-bd"/>
</dbReference>
<dbReference type="Proteomes" id="UP000325508">
    <property type="component" value="Segment"/>
</dbReference>
<dbReference type="NCBIfam" id="NF041373">
    <property type="entry name" value="HGG_STG"/>
    <property type="match status" value="1"/>
</dbReference>
<accession>A0A5J6T451</accession>
<evidence type="ECO:0000313" key="1">
    <source>
        <dbReference type="EMBL" id="QFG05146.1"/>
    </source>
</evidence>
<evidence type="ECO:0000313" key="3">
    <source>
        <dbReference type="Proteomes" id="UP000325508"/>
    </source>
</evidence>
<organism evidence="2 3">
    <name type="scientific">Bacillus phage 019DV002</name>
    <dbReference type="NCBI Taxonomy" id="2601653"/>
    <lineage>
        <taxon>Viruses</taxon>
        <taxon>Duplodnaviria</taxon>
        <taxon>Heunggongvirae</taxon>
        <taxon>Uroviricota</taxon>
        <taxon>Caudoviricetes</taxon>
        <taxon>Ehrlichviridae</taxon>
        <taxon>Gettysburgvirus</taxon>
        <taxon>Gettysburgvirus gv019DV002</taxon>
    </lineage>
</organism>
<protein>
    <submittedName>
        <fullName evidence="1">Putative terminase small subunit</fullName>
    </submittedName>
</protein>
<evidence type="ECO:0000313" key="2">
    <source>
        <dbReference type="EMBL" id="QFG05226.1"/>
    </source>
</evidence>
<dbReference type="EMBL" id="MN176220">
    <property type="protein sequence ID" value="QFG05226.1"/>
    <property type="molecule type" value="Genomic_DNA"/>
</dbReference>
<proteinExistence type="predicted"/>
<reference evidence="2 3" key="1">
    <citation type="submission" date="2019-07" db="EMBL/GenBank/DDBJ databases">
        <authorList>
            <person name="Loney R.E."/>
            <person name="Krukonis G.P."/>
            <person name="Delesalle V.A."/>
        </authorList>
    </citation>
    <scope>NUCLEOTIDE SEQUENCE [LARGE SCALE GENOMIC DNA]</scope>
</reference>
<sequence>MAFDKETRKIRDLSEEAARELAEEVNSMKYEKSRKKKAESLRRGLKANVSICGAISKDTGKICSRPPVEGATRCAAHGGCSTGARTPEGKEKALANLNPRANFVTGMYGQFVMSAEEDTFYETMMNHYIDELDLDPANILILDRALRNFILNQRKERVEAEEVLNEIQFDIDYDSKFLKHMQALGLDRKFQLSVSNKENNSGGSGIAMLFMNDEE</sequence>
<name>A0A5J6T451_9CAUD</name>
<gene>
    <name evidence="2" type="primary">85</name>
    <name evidence="1" type="synonym">1</name>
    <name evidence="1" type="ORF">019DV002_1</name>
    <name evidence="2" type="ORF">019DV002_85</name>
</gene>
<dbReference type="EMBL" id="MN176220">
    <property type="protein sequence ID" value="QFG05146.1"/>
    <property type="molecule type" value="Genomic_DNA"/>
</dbReference>